<evidence type="ECO:0000256" key="9">
    <source>
        <dbReference type="SAM" id="Phobius"/>
    </source>
</evidence>
<evidence type="ECO:0000259" key="11">
    <source>
        <dbReference type="PROSITE" id="PS50929"/>
    </source>
</evidence>
<dbReference type="PROSITE" id="PS50893">
    <property type="entry name" value="ABC_TRANSPORTER_2"/>
    <property type="match status" value="1"/>
</dbReference>
<keyword evidence="6" id="KW-0067">ATP-binding</keyword>
<reference evidence="12" key="1">
    <citation type="submission" date="2017-10" db="EMBL/GenBank/DDBJ databases">
        <title>Paulinella longichromatophora chromatophore genome.</title>
        <authorList>
            <person name="Lhee D."/>
            <person name="Yoon H.S."/>
        </authorList>
    </citation>
    <scope>NUCLEOTIDE SEQUENCE</scope>
</reference>
<keyword evidence="4 9" id="KW-0812">Transmembrane</keyword>
<dbReference type="InterPro" id="IPR027417">
    <property type="entry name" value="P-loop_NTPase"/>
</dbReference>
<evidence type="ECO:0000256" key="7">
    <source>
        <dbReference type="ARBA" id="ARBA00022989"/>
    </source>
</evidence>
<geneLocation type="plastid" evidence="12"/>
<keyword evidence="12" id="KW-0934">Plastid</keyword>
<dbReference type="PANTHER" id="PTHR43394:SF1">
    <property type="entry name" value="ATP-BINDING CASSETTE SUB-FAMILY B MEMBER 10, MITOCHONDRIAL"/>
    <property type="match status" value="1"/>
</dbReference>
<evidence type="ECO:0000256" key="8">
    <source>
        <dbReference type="ARBA" id="ARBA00023136"/>
    </source>
</evidence>
<keyword evidence="8 9" id="KW-0472">Membrane</keyword>
<dbReference type="InterPro" id="IPR003439">
    <property type="entry name" value="ABC_transporter-like_ATP-bd"/>
</dbReference>
<evidence type="ECO:0000256" key="6">
    <source>
        <dbReference type="ARBA" id="ARBA00022840"/>
    </source>
</evidence>
<evidence type="ECO:0000256" key="5">
    <source>
        <dbReference type="ARBA" id="ARBA00022741"/>
    </source>
</evidence>
<dbReference type="Gene3D" id="1.20.1560.10">
    <property type="entry name" value="ABC transporter type 1, transmembrane domain"/>
    <property type="match status" value="1"/>
</dbReference>
<dbReference type="SUPFAM" id="SSF52540">
    <property type="entry name" value="P-loop containing nucleoside triphosphate hydrolases"/>
    <property type="match status" value="1"/>
</dbReference>
<organism evidence="12">
    <name type="scientific">Paulinella longichromatophora</name>
    <dbReference type="NCBI Taxonomy" id="1708747"/>
    <lineage>
        <taxon>Eukaryota</taxon>
        <taxon>Sar</taxon>
        <taxon>Rhizaria</taxon>
        <taxon>Cercozoa</taxon>
        <taxon>Imbricatea</taxon>
        <taxon>Silicofilosea</taxon>
        <taxon>Euglyphida</taxon>
        <taxon>Paulinellidae</taxon>
        <taxon>Paulinella</taxon>
    </lineage>
</organism>
<feature type="domain" description="ABC transporter" evidence="10">
    <location>
        <begin position="339"/>
        <end position="573"/>
    </location>
</feature>
<evidence type="ECO:0000256" key="3">
    <source>
        <dbReference type="ARBA" id="ARBA00022475"/>
    </source>
</evidence>
<feature type="transmembrane region" description="Helical" evidence="9">
    <location>
        <begin position="131"/>
        <end position="154"/>
    </location>
</feature>
<dbReference type="SMART" id="SM00382">
    <property type="entry name" value="AAA"/>
    <property type="match status" value="1"/>
</dbReference>
<evidence type="ECO:0000313" key="12">
    <source>
        <dbReference type="EMBL" id="AUG32116.1"/>
    </source>
</evidence>
<feature type="transmembrane region" description="Helical" evidence="9">
    <location>
        <begin position="160"/>
        <end position="180"/>
    </location>
</feature>
<dbReference type="AlphaFoldDB" id="A0A2H4ZNK8"/>
<name>A0A2H4ZNK8_9EUKA</name>
<keyword evidence="2" id="KW-0813">Transport</keyword>
<keyword evidence="5" id="KW-0547">Nucleotide-binding</keyword>
<evidence type="ECO:0000256" key="2">
    <source>
        <dbReference type="ARBA" id="ARBA00022448"/>
    </source>
</evidence>
<feature type="transmembrane region" description="Helical" evidence="9">
    <location>
        <begin position="57"/>
        <end position="77"/>
    </location>
</feature>
<dbReference type="InterPro" id="IPR039421">
    <property type="entry name" value="Type_1_exporter"/>
</dbReference>
<dbReference type="GO" id="GO:0016887">
    <property type="term" value="F:ATP hydrolysis activity"/>
    <property type="evidence" value="ECO:0007669"/>
    <property type="project" value="InterPro"/>
</dbReference>
<accession>A0A2H4ZNK8</accession>
<dbReference type="PANTHER" id="PTHR43394">
    <property type="entry name" value="ATP-DEPENDENT PERMEASE MDL1, MITOCHONDRIAL"/>
    <property type="match status" value="1"/>
</dbReference>
<dbReference type="Gene3D" id="3.40.50.300">
    <property type="entry name" value="P-loop containing nucleotide triphosphate hydrolases"/>
    <property type="match status" value="1"/>
</dbReference>
<dbReference type="Pfam" id="PF00664">
    <property type="entry name" value="ABC_membrane"/>
    <property type="match status" value="1"/>
</dbReference>
<dbReference type="InterPro" id="IPR011527">
    <property type="entry name" value="ABC1_TM_dom"/>
</dbReference>
<feature type="transmembrane region" description="Helical" evidence="9">
    <location>
        <begin position="244"/>
        <end position="262"/>
    </location>
</feature>
<sequence>MAALRLDLIGRYLRPHRLTVITGAITLVIVNLLGVAIPLKVRTVIDELQDGFAFSYVLHQALTIIVLATVMGSMRLWSRMLVFRVGRQVESELRQKLFEHMLLQNVEWVQRIGIGEIISRATSDVENIRRLLGFALLSLTNTILAYSLTLPAMLSIDPGLSLTAVALYPLMLIAVGLVGGRIMKQQKYQQESLASLSELIQEDLSGIGSIKIYGQEPIEKEAFGQKNRNYRDAALNLVRTRSTLFPLLEGISSLSLLFLLLLGSGQLESQRLTIGGLVALILYVERLVFPTALLGFTISTFQIGQVSLERVEELLDHKPVIRSPSNPTFITSSSNHCLIEARGLTVRYEGANDNAIKDLRFKLELGELVAVVGPVGCGKTTLARAFGRMVNVPKGQLFYEGVDVNHLELGGLRDCLSLVPQEGYLFTASLANNLRYGCPSANAEEIEAAAYSAHLIDDIRGFPDGFDTLVGERGLTLSGGQRQRTTLARALLVQTPLLILDDALASVDNNTAASILHSIKKQQGRTILMISHQLSAAAVCDRILVMEDGHVVQEGTHSTLVEKQGTYRRLWEREKVEQEIKSIS</sequence>
<evidence type="ECO:0000256" key="4">
    <source>
        <dbReference type="ARBA" id="ARBA00022692"/>
    </source>
</evidence>
<gene>
    <name evidence="12" type="ORF">PLO_108</name>
</gene>
<dbReference type="InterPro" id="IPR036640">
    <property type="entry name" value="ABC1_TM_sf"/>
</dbReference>
<dbReference type="InterPro" id="IPR003593">
    <property type="entry name" value="AAA+_ATPase"/>
</dbReference>
<dbReference type="PROSITE" id="PS50929">
    <property type="entry name" value="ABC_TM1F"/>
    <property type="match status" value="1"/>
</dbReference>
<dbReference type="FunFam" id="3.40.50.300:FF:000221">
    <property type="entry name" value="Multidrug ABC transporter ATP-binding protein"/>
    <property type="match status" value="1"/>
</dbReference>
<evidence type="ECO:0000259" key="10">
    <source>
        <dbReference type="PROSITE" id="PS50893"/>
    </source>
</evidence>
<protein>
    <submittedName>
        <fullName evidence="12">ABC transporter, multidrug efflux family protein</fullName>
    </submittedName>
</protein>
<keyword evidence="3" id="KW-1003">Cell membrane</keyword>
<dbReference type="CDD" id="cd18541">
    <property type="entry name" value="ABC_6TM_TmrB_like"/>
    <property type="match status" value="1"/>
</dbReference>
<feature type="transmembrane region" description="Helical" evidence="9">
    <location>
        <begin position="18"/>
        <end position="37"/>
    </location>
</feature>
<dbReference type="SUPFAM" id="SSF90123">
    <property type="entry name" value="ABC transporter transmembrane region"/>
    <property type="match status" value="1"/>
</dbReference>
<dbReference type="GO" id="GO:0015421">
    <property type="term" value="F:ABC-type oligopeptide transporter activity"/>
    <property type="evidence" value="ECO:0007669"/>
    <property type="project" value="TreeGrafter"/>
</dbReference>
<dbReference type="GO" id="GO:0005886">
    <property type="term" value="C:plasma membrane"/>
    <property type="evidence" value="ECO:0007669"/>
    <property type="project" value="UniProtKB-SubCell"/>
</dbReference>
<feature type="domain" description="ABC transmembrane type-1" evidence="11">
    <location>
        <begin position="21"/>
        <end position="302"/>
    </location>
</feature>
<dbReference type="EMBL" id="MG264610">
    <property type="protein sequence ID" value="AUG32116.1"/>
    <property type="molecule type" value="Genomic_DNA"/>
</dbReference>
<evidence type="ECO:0000256" key="1">
    <source>
        <dbReference type="ARBA" id="ARBA00004651"/>
    </source>
</evidence>
<proteinExistence type="predicted"/>
<keyword evidence="7 9" id="KW-1133">Transmembrane helix</keyword>
<dbReference type="GO" id="GO:0005524">
    <property type="term" value="F:ATP binding"/>
    <property type="evidence" value="ECO:0007669"/>
    <property type="project" value="UniProtKB-KW"/>
</dbReference>
<comment type="subcellular location">
    <subcellularLocation>
        <location evidence="1">Cell membrane</location>
        <topology evidence="1">Multi-pass membrane protein</topology>
    </subcellularLocation>
</comment>
<dbReference type="Pfam" id="PF00005">
    <property type="entry name" value="ABC_tran"/>
    <property type="match status" value="1"/>
</dbReference>